<reference evidence="2 3" key="1">
    <citation type="submission" date="2015-08" db="EMBL/GenBank/DDBJ databases">
        <title>Genomes of Isolates from Cabo Rojo, PR.</title>
        <authorList>
            <person name="Sanchez-Nieves R.L."/>
            <person name="Montalvo-Rodriguez R."/>
        </authorList>
    </citation>
    <scope>NUCLEOTIDE SEQUENCE [LARGE SCALE GENOMIC DNA]</scope>
    <source>
        <strain evidence="2 3">SL3</strain>
    </source>
</reference>
<dbReference type="PATRIC" id="fig|1705562.3.peg.3035"/>
<dbReference type="Pfam" id="PF20108">
    <property type="entry name" value="DUF6498"/>
    <property type="match status" value="1"/>
</dbReference>
<evidence type="ECO:0000313" key="2">
    <source>
        <dbReference type="EMBL" id="KOX94206.1"/>
    </source>
</evidence>
<comment type="caution">
    <text evidence="2">The sequence shown here is derived from an EMBL/GenBank/DDBJ whole genome shotgun (WGS) entry which is preliminary data.</text>
</comment>
<gene>
    <name evidence="2" type="ORF">AMS69_09640</name>
</gene>
<organism evidence="2 3">
    <name type="scientific">Haloarcula rubripromontorii</name>
    <dbReference type="NCBI Taxonomy" id="1705562"/>
    <lineage>
        <taxon>Archaea</taxon>
        <taxon>Methanobacteriati</taxon>
        <taxon>Methanobacteriota</taxon>
        <taxon>Stenosarchaea group</taxon>
        <taxon>Halobacteria</taxon>
        <taxon>Halobacteriales</taxon>
        <taxon>Haloarculaceae</taxon>
        <taxon>Haloarcula</taxon>
    </lineage>
</organism>
<evidence type="ECO:0000313" key="3">
    <source>
        <dbReference type="Proteomes" id="UP000037729"/>
    </source>
</evidence>
<name>A0A0N0UA23_9EURY</name>
<protein>
    <submittedName>
        <fullName evidence="2">Uncharacterized protein</fullName>
    </submittedName>
</protein>
<keyword evidence="3" id="KW-1185">Reference proteome</keyword>
<feature type="transmembrane region" description="Helical" evidence="1">
    <location>
        <begin position="212"/>
        <end position="232"/>
    </location>
</feature>
<dbReference type="EMBL" id="LIUF01000002">
    <property type="protein sequence ID" value="KOX94206.1"/>
    <property type="molecule type" value="Genomic_DNA"/>
</dbReference>
<feature type="transmembrane region" description="Helical" evidence="1">
    <location>
        <begin position="96"/>
        <end position="117"/>
    </location>
</feature>
<dbReference type="InterPro" id="IPR045466">
    <property type="entry name" value="DUF6498"/>
</dbReference>
<evidence type="ECO:0000256" key="1">
    <source>
        <dbReference type="SAM" id="Phobius"/>
    </source>
</evidence>
<feature type="transmembrane region" description="Helical" evidence="1">
    <location>
        <begin position="169"/>
        <end position="192"/>
    </location>
</feature>
<dbReference type="Proteomes" id="UP000037729">
    <property type="component" value="Unassembled WGS sequence"/>
</dbReference>
<dbReference type="AlphaFoldDB" id="A0A0N0UA23"/>
<feature type="transmembrane region" description="Helical" evidence="1">
    <location>
        <begin position="290"/>
        <end position="307"/>
    </location>
</feature>
<dbReference type="OrthoDB" id="169315at2157"/>
<feature type="transmembrane region" description="Helical" evidence="1">
    <location>
        <begin position="313"/>
        <end position="331"/>
    </location>
</feature>
<keyword evidence="1" id="KW-1133">Transmembrane helix</keyword>
<keyword evidence="1" id="KW-0812">Transmembrane</keyword>
<accession>A0A0N0UA23</accession>
<feature type="transmembrane region" description="Helical" evidence="1">
    <location>
        <begin position="137"/>
        <end position="157"/>
    </location>
</feature>
<keyword evidence="1" id="KW-0472">Membrane</keyword>
<proteinExistence type="predicted"/>
<dbReference type="RefSeq" id="WP_053967879.1">
    <property type="nucleotide sequence ID" value="NZ_LIUF01000002.1"/>
</dbReference>
<sequence>MPSARRVLRTEDSRRTELLGTIASNSLPIVGVAFLDWSAAALLFLYWFELGVDSVWALVRAVFAGRPPTIETGTLLIGPLAERQFALSVPRTDLRVYLTTMLALPVTVLILAGVWLFTGALLIGPLPEPSTETVTGVLLATVGIFVVTGVTTVRNYFYNGAYRKHNSATAFGGLLPRMITVFFGGILTLTLITAATEGPEAELGSLDPTVVGLPMVLMIVCFKFASDLLGVYSDRLAVYFKSYDQEYGWQRAPSKARSVDGTLAEVSERLRPVRWGRVIGGPLRFPHHPGSMFLCGMGLLVAVLFAIGGAWDIVAVIVVASVSIPVLLLCLDQLLRYGAIEYRIDADNGVLIAYDRLFGTALWRIESWEERSLRVEKTPLDSLFGTETVTIEHADGEYILPHLSDAAPVVAVFDRQPERSEQILPGRASLLS</sequence>